<evidence type="ECO:0000313" key="1">
    <source>
        <dbReference type="EMBL" id="MFD1888743.1"/>
    </source>
</evidence>
<evidence type="ECO:0008006" key="3">
    <source>
        <dbReference type="Google" id="ProtNLM"/>
    </source>
</evidence>
<evidence type="ECO:0000313" key="2">
    <source>
        <dbReference type="Proteomes" id="UP001597326"/>
    </source>
</evidence>
<reference evidence="2" key="1">
    <citation type="journal article" date="2019" name="Int. J. Syst. Evol. Microbiol.">
        <title>The Global Catalogue of Microorganisms (GCM) 10K type strain sequencing project: providing services to taxonomists for standard genome sequencing and annotation.</title>
        <authorList>
            <consortium name="The Broad Institute Genomics Platform"/>
            <consortium name="The Broad Institute Genome Sequencing Center for Infectious Disease"/>
            <person name="Wu L."/>
            <person name="Ma J."/>
        </authorList>
    </citation>
    <scope>NUCLEOTIDE SEQUENCE [LARGE SCALE GENOMIC DNA]</scope>
    <source>
        <strain evidence="2">CAIM 431</strain>
    </source>
</reference>
<accession>A0ABW4RSV1</accession>
<dbReference type="Proteomes" id="UP001597326">
    <property type="component" value="Unassembled WGS sequence"/>
</dbReference>
<dbReference type="EMBL" id="JBHUFZ010000002">
    <property type="protein sequence ID" value="MFD1888743.1"/>
    <property type="molecule type" value="Genomic_DNA"/>
</dbReference>
<dbReference type="RefSeq" id="WP_343871826.1">
    <property type="nucleotide sequence ID" value="NZ_BAAAIX010000002.1"/>
</dbReference>
<keyword evidence="2" id="KW-1185">Reference proteome</keyword>
<protein>
    <recommendedName>
        <fullName evidence="3">Berberine/berberine-like domain-containing protein</fullName>
    </recommendedName>
</protein>
<organism evidence="1 2">
    <name type="scientific">Luteococcus peritonei</name>
    <dbReference type="NCBI Taxonomy" id="88874"/>
    <lineage>
        <taxon>Bacteria</taxon>
        <taxon>Bacillati</taxon>
        <taxon>Actinomycetota</taxon>
        <taxon>Actinomycetes</taxon>
        <taxon>Propionibacteriales</taxon>
        <taxon>Propionibacteriaceae</taxon>
        <taxon>Luteococcus</taxon>
    </lineage>
</organism>
<comment type="caution">
    <text evidence="1">The sequence shown here is derived from an EMBL/GenBank/DDBJ whole genome shotgun (WGS) entry which is preliminary data.</text>
</comment>
<proteinExistence type="predicted"/>
<gene>
    <name evidence="1" type="ORF">ACFSCS_00885</name>
</gene>
<sequence length="53" mass="5556">MAGAGADATPGRSDLTDHFGATYDPVGYQVVRNALDPTRAQKVNCTLVPPVIQ</sequence>
<name>A0ABW4RSV1_9ACTN</name>